<gene>
    <name evidence="2" type="ORF">GCM10009549_09720</name>
</gene>
<feature type="compositionally biased region" description="Gly residues" evidence="1">
    <location>
        <begin position="1"/>
        <end position="12"/>
    </location>
</feature>
<reference evidence="3" key="1">
    <citation type="journal article" date="2019" name="Int. J. Syst. Evol. Microbiol.">
        <title>The Global Catalogue of Microorganisms (GCM) 10K type strain sequencing project: providing services to taxonomists for standard genome sequencing and annotation.</title>
        <authorList>
            <consortium name="The Broad Institute Genomics Platform"/>
            <consortium name="The Broad Institute Genome Sequencing Center for Infectious Disease"/>
            <person name="Wu L."/>
            <person name="Ma J."/>
        </authorList>
    </citation>
    <scope>NUCLEOTIDE SEQUENCE [LARGE SCALE GENOMIC DNA]</scope>
    <source>
        <strain evidence="3">JCM 10673</strain>
    </source>
</reference>
<comment type="caution">
    <text evidence="2">The sequence shown here is derived from an EMBL/GenBank/DDBJ whole genome shotgun (WGS) entry which is preliminary data.</text>
</comment>
<feature type="compositionally biased region" description="Low complexity" evidence="1">
    <location>
        <begin position="33"/>
        <end position="45"/>
    </location>
</feature>
<proteinExistence type="predicted"/>
<feature type="region of interest" description="Disordered" evidence="1">
    <location>
        <begin position="86"/>
        <end position="105"/>
    </location>
</feature>
<evidence type="ECO:0000256" key="1">
    <source>
        <dbReference type="SAM" id="MobiDB-lite"/>
    </source>
</evidence>
<name>A0ABP3YTB6_9ACTN</name>
<dbReference type="Proteomes" id="UP001501005">
    <property type="component" value="Unassembled WGS sequence"/>
</dbReference>
<feature type="region of interest" description="Disordered" evidence="1">
    <location>
        <begin position="1"/>
        <end position="50"/>
    </location>
</feature>
<accession>A0ABP3YTB6</accession>
<protein>
    <submittedName>
        <fullName evidence="2">Uncharacterized protein</fullName>
    </submittedName>
</protein>
<keyword evidence="3" id="KW-1185">Reference proteome</keyword>
<sequence length="105" mass="10505">MPAGDPGNGGPAMEGEMSPGGSPGRVTRERIAAGRTTAERTAPGRRTAEERAAGWAAAVRGPWTVACAVATVLLGPPDVTASALDQANAAPRLTWGGPTGRGRTS</sequence>
<dbReference type="EMBL" id="BAAAHG010000004">
    <property type="protein sequence ID" value="GAA0905442.1"/>
    <property type="molecule type" value="Genomic_DNA"/>
</dbReference>
<organism evidence="2 3">
    <name type="scientific">Streptomyces thermoalcalitolerans</name>
    <dbReference type="NCBI Taxonomy" id="65605"/>
    <lineage>
        <taxon>Bacteria</taxon>
        <taxon>Bacillati</taxon>
        <taxon>Actinomycetota</taxon>
        <taxon>Actinomycetes</taxon>
        <taxon>Kitasatosporales</taxon>
        <taxon>Streptomycetaceae</taxon>
        <taxon>Streptomyces</taxon>
    </lineage>
</organism>
<evidence type="ECO:0000313" key="2">
    <source>
        <dbReference type="EMBL" id="GAA0905442.1"/>
    </source>
</evidence>
<evidence type="ECO:0000313" key="3">
    <source>
        <dbReference type="Proteomes" id="UP001501005"/>
    </source>
</evidence>